<proteinExistence type="predicted"/>
<reference evidence="2" key="1">
    <citation type="journal article" date="2023" name="Mar. Drugs">
        <title>Gemmata algarum, a Novel Planctomycete Isolated from an Algal Mat, Displays Antimicrobial Activity.</title>
        <authorList>
            <person name="Kumar G."/>
            <person name="Kallscheuer N."/>
            <person name="Kashif M."/>
            <person name="Ahamad S."/>
            <person name="Jagadeeshwari U."/>
            <person name="Pannikurungottu S."/>
            <person name="Haufschild T."/>
            <person name="Kabuu M."/>
            <person name="Sasikala C."/>
            <person name="Jogler C."/>
            <person name="Ramana C."/>
        </authorList>
    </citation>
    <scope>NUCLEOTIDE SEQUENCE [LARGE SCALE GENOMIC DNA]</scope>
    <source>
        <strain evidence="2">JC673</strain>
    </source>
</reference>
<evidence type="ECO:0008006" key="3">
    <source>
        <dbReference type="Google" id="ProtNLM"/>
    </source>
</evidence>
<evidence type="ECO:0000313" key="1">
    <source>
        <dbReference type="EMBL" id="MDY3559186.1"/>
    </source>
</evidence>
<keyword evidence="2" id="KW-1185">Reference proteome</keyword>
<dbReference type="EMBL" id="JAXBLV010000088">
    <property type="protein sequence ID" value="MDY3559186.1"/>
    <property type="molecule type" value="Genomic_DNA"/>
</dbReference>
<feature type="non-terminal residue" evidence="1">
    <location>
        <position position="1"/>
    </location>
</feature>
<protein>
    <recommendedName>
        <fullName evidence="3">TIGR03067 domain-containing protein</fullName>
    </recommendedName>
</protein>
<accession>A0ABU5EVI9</accession>
<dbReference type="Proteomes" id="UP001272242">
    <property type="component" value="Unassembled WGS sequence"/>
</dbReference>
<name>A0ABU5EVI9_9BACT</name>
<gene>
    <name evidence="1" type="ORF">R5W23_006389</name>
</gene>
<dbReference type="RefSeq" id="WP_320685995.1">
    <property type="nucleotide sequence ID" value="NZ_JAXBLV010000088.1"/>
</dbReference>
<comment type="caution">
    <text evidence="1">The sequence shown here is derived from an EMBL/GenBank/DDBJ whole genome shotgun (WGS) entry which is preliminary data.</text>
</comment>
<evidence type="ECO:0000313" key="2">
    <source>
        <dbReference type="Proteomes" id="UP001272242"/>
    </source>
</evidence>
<organism evidence="1 2">
    <name type="scientific">Gemmata algarum</name>
    <dbReference type="NCBI Taxonomy" id="2975278"/>
    <lineage>
        <taxon>Bacteria</taxon>
        <taxon>Pseudomonadati</taxon>
        <taxon>Planctomycetota</taxon>
        <taxon>Planctomycetia</taxon>
        <taxon>Gemmatales</taxon>
        <taxon>Gemmataceae</taxon>
        <taxon>Gemmata</taxon>
    </lineage>
</organism>
<sequence length="107" mass="11437">EFKGMRYVLRAGVFTVREGAAAVGEMRLVSMTLGGRVDLESPDLSKPGAPVRPLAIYTVSGNSLKMCVSLQPVGVSGDGPAVKPEGVKRPTRFGEPNSYVVEFKKIK</sequence>